<dbReference type="EMBL" id="JADYXP020000027">
    <property type="protein sequence ID" value="KAL0099718.1"/>
    <property type="molecule type" value="Genomic_DNA"/>
</dbReference>
<keyword evidence="2" id="KW-1185">Reference proteome</keyword>
<comment type="caution">
    <text evidence="1">The sequence shown here is derived from an EMBL/GenBank/DDBJ whole genome shotgun (WGS) entry which is preliminary data.</text>
</comment>
<sequence>MLTLSSVIFVNTRVDLADDAPVARCGWPSSNRHSPRFTSVAGGFYARETRHLPRSEKFQPGRGKIINAVYDTF</sequence>
<accession>A0AAW2E7R4</accession>
<name>A0AAW2E7R4_9HYME</name>
<reference evidence="1 2" key="1">
    <citation type="submission" date="2023-03" db="EMBL/GenBank/DDBJ databases">
        <title>High recombination rates correlate with genetic variation in Cardiocondyla obscurior ants.</title>
        <authorList>
            <person name="Errbii M."/>
        </authorList>
    </citation>
    <scope>NUCLEOTIDE SEQUENCE [LARGE SCALE GENOMIC DNA]</scope>
    <source>
        <strain evidence="1">Alpha-2009</strain>
        <tissue evidence="1">Whole body</tissue>
    </source>
</reference>
<protein>
    <submittedName>
        <fullName evidence="1">Uncharacterized protein</fullName>
    </submittedName>
</protein>
<proteinExistence type="predicted"/>
<dbReference type="Proteomes" id="UP001430953">
    <property type="component" value="Unassembled WGS sequence"/>
</dbReference>
<evidence type="ECO:0000313" key="2">
    <source>
        <dbReference type="Proteomes" id="UP001430953"/>
    </source>
</evidence>
<gene>
    <name evidence="1" type="ORF">PUN28_019848</name>
</gene>
<organism evidence="1 2">
    <name type="scientific">Cardiocondyla obscurior</name>
    <dbReference type="NCBI Taxonomy" id="286306"/>
    <lineage>
        <taxon>Eukaryota</taxon>
        <taxon>Metazoa</taxon>
        <taxon>Ecdysozoa</taxon>
        <taxon>Arthropoda</taxon>
        <taxon>Hexapoda</taxon>
        <taxon>Insecta</taxon>
        <taxon>Pterygota</taxon>
        <taxon>Neoptera</taxon>
        <taxon>Endopterygota</taxon>
        <taxon>Hymenoptera</taxon>
        <taxon>Apocrita</taxon>
        <taxon>Aculeata</taxon>
        <taxon>Formicoidea</taxon>
        <taxon>Formicidae</taxon>
        <taxon>Myrmicinae</taxon>
        <taxon>Cardiocondyla</taxon>
    </lineage>
</organism>
<evidence type="ECO:0000313" key="1">
    <source>
        <dbReference type="EMBL" id="KAL0099718.1"/>
    </source>
</evidence>
<dbReference type="AlphaFoldDB" id="A0AAW2E7R4"/>